<evidence type="ECO:0000313" key="2">
    <source>
        <dbReference type="Proteomes" id="UP001372244"/>
    </source>
</evidence>
<proteinExistence type="predicted"/>
<comment type="caution">
    <text evidence="1">The sequence shown here is derived from an EMBL/GenBank/DDBJ whole genome shotgun (WGS) entry which is preliminary data.</text>
</comment>
<gene>
    <name evidence="1" type="ORF">V5S76_10375</name>
</gene>
<sequence>MTDLSTTNLKHLLEQATPGPWEYITGDSPDGRCIANPGSMTMCIGVDANGKGSSCEDADLNLAAAAPQLAQEILRMRGELTSLQEEARCAAKIHTPGPNAQRVFDALDTTINQILGDHDE</sequence>
<dbReference type="EMBL" id="JBAHUZ010000033">
    <property type="protein sequence ID" value="MEJ4139505.1"/>
    <property type="molecule type" value="Genomic_DNA"/>
</dbReference>
<dbReference type="RefSeq" id="WP_337896069.1">
    <property type="nucleotide sequence ID" value="NZ_JBAHUZ010000033.1"/>
</dbReference>
<protein>
    <submittedName>
        <fullName evidence="1">Uncharacterized protein</fullName>
    </submittedName>
</protein>
<accession>A0ABU8P6P9</accession>
<name>A0ABU8P6P9_9CORY</name>
<evidence type="ECO:0000313" key="1">
    <source>
        <dbReference type="EMBL" id="MEJ4139505.1"/>
    </source>
</evidence>
<reference evidence="1 2" key="1">
    <citation type="submission" date="2024-02" db="EMBL/GenBank/DDBJ databases">
        <title>Whole genome sequencing and characterization of Corynebacterium isolated from the ocular surface of dry eye disease sufferers.</title>
        <authorList>
            <person name="Naqvi M."/>
        </authorList>
    </citation>
    <scope>NUCLEOTIDE SEQUENCE [LARGE SCALE GENOMIC DNA]</scope>
    <source>
        <strain evidence="1 2">PCR27</strain>
    </source>
</reference>
<dbReference type="Proteomes" id="UP001372244">
    <property type="component" value="Unassembled WGS sequence"/>
</dbReference>
<keyword evidence="2" id="KW-1185">Reference proteome</keyword>
<organism evidence="1 2">
    <name type="scientific">Corynebacterium marquesiae</name>
    <dbReference type="NCBI Taxonomy" id="2913503"/>
    <lineage>
        <taxon>Bacteria</taxon>
        <taxon>Bacillati</taxon>
        <taxon>Actinomycetota</taxon>
        <taxon>Actinomycetes</taxon>
        <taxon>Mycobacteriales</taxon>
        <taxon>Corynebacteriaceae</taxon>
        <taxon>Corynebacterium</taxon>
    </lineage>
</organism>